<proteinExistence type="predicted"/>
<dbReference type="EMBL" id="JAPWTJ010000236">
    <property type="protein sequence ID" value="KAJ8980770.1"/>
    <property type="molecule type" value="Genomic_DNA"/>
</dbReference>
<keyword evidence="3" id="KW-1185">Reference proteome</keyword>
<accession>A0ABQ9JR71</accession>
<name>A0ABQ9JR71_9CUCU</name>
<evidence type="ECO:0000313" key="2">
    <source>
        <dbReference type="EMBL" id="KAJ8980770.1"/>
    </source>
</evidence>
<dbReference type="Proteomes" id="UP001162164">
    <property type="component" value="Unassembled WGS sequence"/>
</dbReference>
<evidence type="ECO:0000256" key="1">
    <source>
        <dbReference type="SAM" id="MobiDB-lite"/>
    </source>
</evidence>
<protein>
    <submittedName>
        <fullName evidence="2">Uncharacterized protein</fullName>
    </submittedName>
</protein>
<organism evidence="2 3">
    <name type="scientific">Molorchus minor</name>
    <dbReference type="NCBI Taxonomy" id="1323400"/>
    <lineage>
        <taxon>Eukaryota</taxon>
        <taxon>Metazoa</taxon>
        <taxon>Ecdysozoa</taxon>
        <taxon>Arthropoda</taxon>
        <taxon>Hexapoda</taxon>
        <taxon>Insecta</taxon>
        <taxon>Pterygota</taxon>
        <taxon>Neoptera</taxon>
        <taxon>Endopterygota</taxon>
        <taxon>Coleoptera</taxon>
        <taxon>Polyphaga</taxon>
        <taxon>Cucujiformia</taxon>
        <taxon>Chrysomeloidea</taxon>
        <taxon>Cerambycidae</taxon>
        <taxon>Lamiinae</taxon>
        <taxon>Monochamini</taxon>
        <taxon>Molorchus</taxon>
    </lineage>
</organism>
<evidence type="ECO:0000313" key="3">
    <source>
        <dbReference type="Proteomes" id="UP001162164"/>
    </source>
</evidence>
<feature type="region of interest" description="Disordered" evidence="1">
    <location>
        <begin position="134"/>
        <end position="232"/>
    </location>
</feature>
<gene>
    <name evidence="2" type="ORF">NQ317_016020</name>
</gene>
<sequence>MEPNNIVEVKGVDTNNSSISNETNVLVARKIKKKKRTEINEALEVNIPKRKNDGKHNHLTNLLVSEVNVFDSPMKKKKKHSDISHDVSDIQIHEENSVCEEKSISRKKKKVNDLDTNEVPVEITHYETTDLYDHASVENSVPKKKKRKHVDADEDVTEENLVPKKKKKQINFNESLTEVSFSEEMSTQKRKKNPTGYEDLVDNSSIVQDKTVNEELGSKRKKGKNKKLSENL</sequence>
<reference evidence="2" key="1">
    <citation type="journal article" date="2023" name="Insect Mol. Biol.">
        <title>Genome sequencing provides insights into the evolution of gene families encoding plant cell wall-degrading enzymes in longhorned beetles.</title>
        <authorList>
            <person name="Shin N.R."/>
            <person name="Okamura Y."/>
            <person name="Kirsch R."/>
            <person name="Pauchet Y."/>
        </authorList>
    </citation>
    <scope>NUCLEOTIDE SEQUENCE</scope>
    <source>
        <strain evidence="2">MMC_N1</strain>
    </source>
</reference>
<feature type="compositionally biased region" description="Polar residues" evidence="1">
    <location>
        <begin position="170"/>
        <end position="185"/>
    </location>
</feature>
<comment type="caution">
    <text evidence="2">The sequence shown here is derived from an EMBL/GenBank/DDBJ whole genome shotgun (WGS) entry which is preliminary data.</text>
</comment>